<sequence length="209" mass="23668">MKPSIYFIYMLILGTLLVGCSQESELTIKEAELTDNEELLFDSIGKETYLFDLEGELTKGKAMSIGVEEYNYGELKDDRGFLSLGKSTEDEEAQVEKYKKLLILLNEDTDGEMSVDVRVTSENGFFSLTAAELGTIDVEEKAYASDEIIGEEAVNLMDDNGENKRTYIAHLAISPDGTFRSFDVEHATQSNDDYEFLYLFYVETHDFEE</sequence>
<gene>
    <name evidence="1" type="ORF">MKY91_08640</name>
</gene>
<evidence type="ECO:0000313" key="2">
    <source>
        <dbReference type="Proteomes" id="UP001418796"/>
    </source>
</evidence>
<keyword evidence="2" id="KW-1185">Reference proteome</keyword>
<proteinExistence type="predicted"/>
<name>A0ABU9VH94_9BACI</name>
<accession>A0ABU9VH94</accession>
<dbReference type="Proteomes" id="UP001418796">
    <property type="component" value="Unassembled WGS sequence"/>
</dbReference>
<dbReference type="RefSeq" id="WP_343130163.1">
    <property type="nucleotide sequence ID" value="NZ_JBCITK010000001.1"/>
</dbReference>
<organism evidence="1 2">
    <name type="scientific">Alkalicoccobacillus gibsonii</name>
    <dbReference type="NCBI Taxonomy" id="79881"/>
    <lineage>
        <taxon>Bacteria</taxon>
        <taxon>Bacillati</taxon>
        <taxon>Bacillota</taxon>
        <taxon>Bacilli</taxon>
        <taxon>Bacillales</taxon>
        <taxon>Bacillaceae</taxon>
        <taxon>Alkalicoccobacillus</taxon>
    </lineage>
</organism>
<dbReference type="EMBL" id="JBCITK010000001">
    <property type="protein sequence ID" value="MEN0643209.1"/>
    <property type="molecule type" value="Genomic_DNA"/>
</dbReference>
<evidence type="ECO:0000313" key="1">
    <source>
        <dbReference type="EMBL" id="MEN0643209.1"/>
    </source>
</evidence>
<comment type="caution">
    <text evidence="1">The sequence shown here is derived from an EMBL/GenBank/DDBJ whole genome shotgun (WGS) entry which is preliminary data.</text>
</comment>
<dbReference type="PROSITE" id="PS51257">
    <property type="entry name" value="PROKAR_LIPOPROTEIN"/>
    <property type="match status" value="1"/>
</dbReference>
<protein>
    <submittedName>
        <fullName evidence="1">Uncharacterized protein</fullName>
    </submittedName>
</protein>
<reference evidence="1 2" key="1">
    <citation type="submission" date="2024-03" db="EMBL/GenBank/DDBJ databases">
        <title>Bacilli Hybrid Assemblies.</title>
        <authorList>
            <person name="Kovac J."/>
        </authorList>
    </citation>
    <scope>NUCLEOTIDE SEQUENCE [LARGE SCALE GENOMIC DNA]</scope>
    <source>
        <strain evidence="1 2">FSL R7-0666</strain>
    </source>
</reference>